<proteinExistence type="predicted"/>
<feature type="chain" id="PRO_5031386277" description="Lipoprotein" evidence="2">
    <location>
        <begin position="19"/>
        <end position="135"/>
    </location>
</feature>
<evidence type="ECO:0000313" key="3">
    <source>
        <dbReference type="EMBL" id="NKE73684.1"/>
    </source>
</evidence>
<feature type="region of interest" description="Disordered" evidence="1">
    <location>
        <begin position="92"/>
        <end position="135"/>
    </location>
</feature>
<dbReference type="AlphaFoldDB" id="A0A7X6DV67"/>
<dbReference type="EMBL" id="VTOW01000010">
    <property type="protein sequence ID" value="NKE73684.1"/>
    <property type="molecule type" value="Genomic_DNA"/>
</dbReference>
<name>A0A7X6DV67_9BACT</name>
<accession>A0A7X6DV67</accession>
<feature type="signal peptide" evidence="2">
    <location>
        <begin position="1"/>
        <end position="18"/>
    </location>
</feature>
<evidence type="ECO:0000256" key="1">
    <source>
        <dbReference type="SAM" id="MobiDB-lite"/>
    </source>
</evidence>
<protein>
    <recommendedName>
        <fullName evidence="5">Lipoprotein</fullName>
    </recommendedName>
</protein>
<keyword evidence="4" id="KW-1185">Reference proteome</keyword>
<sequence>MIKRTLFIFLLVSLTALTGCETGARSSVRADYYYGGGRYVPYSYYDPFYPRYFYDPYPSFFFGSSFFYGYPYYYPYYPHFIVKDGRAGRRSLRGVPRSNGSIGSSGGMRGPSRGGSTGGGSGGSGGGSGGGRSLR</sequence>
<evidence type="ECO:0000256" key="2">
    <source>
        <dbReference type="SAM" id="SignalP"/>
    </source>
</evidence>
<feature type="compositionally biased region" description="Gly residues" evidence="1">
    <location>
        <begin position="103"/>
        <end position="135"/>
    </location>
</feature>
<dbReference type="PROSITE" id="PS51257">
    <property type="entry name" value="PROKAR_LIPOPROTEIN"/>
    <property type="match status" value="1"/>
</dbReference>
<comment type="caution">
    <text evidence="3">The sequence shown here is derived from an EMBL/GenBank/DDBJ whole genome shotgun (WGS) entry which is preliminary data.</text>
</comment>
<organism evidence="3 4">
    <name type="scientific">Candidatus Manganitrophus noduliformans</name>
    <dbReference type="NCBI Taxonomy" id="2606439"/>
    <lineage>
        <taxon>Bacteria</taxon>
        <taxon>Pseudomonadati</taxon>
        <taxon>Nitrospirota</taxon>
        <taxon>Nitrospiria</taxon>
        <taxon>Candidatus Troglogloeales</taxon>
        <taxon>Candidatus Manganitrophaceae</taxon>
        <taxon>Candidatus Manganitrophus</taxon>
    </lineage>
</organism>
<evidence type="ECO:0008006" key="5">
    <source>
        <dbReference type="Google" id="ProtNLM"/>
    </source>
</evidence>
<reference evidence="3 4" key="1">
    <citation type="journal article" date="2020" name="Nature">
        <title>Bacterial chemolithoautotrophy via manganese oxidation.</title>
        <authorList>
            <person name="Yu H."/>
            <person name="Leadbetter J.R."/>
        </authorList>
    </citation>
    <scope>NUCLEOTIDE SEQUENCE [LARGE SCALE GENOMIC DNA]</scope>
    <source>
        <strain evidence="3 4">Mn-1</strain>
    </source>
</reference>
<gene>
    <name evidence="3" type="ORF">MNODULE_23295</name>
</gene>
<keyword evidence="2" id="KW-0732">Signal</keyword>
<evidence type="ECO:0000313" key="4">
    <source>
        <dbReference type="Proteomes" id="UP000534783"/>
    </source>
</evidence>
<dbReference type="RefSeq" id="WP_168063648.1">
    <property type="nucleotide sequence ID" value="NZ_VTOW01000010.1"/>
</dbReference>
<dbReference type="Proteomes" id="UP000534783">
    <property type="component" value="Unassembled WGS sequence"/>
</dbReference>